<organism evidence="1 2">
    <name type="scientific">Marinagarivorans cellulosilyticus</name>
    <dbReference type="NCBI Taxonomy" id="2721545"/>
    <lineage>
        <taxon>Bacteria</taxon>
        <taxon>Pseudomonadati</taxon>
        <taxon>Pseudomonadota</taxon>
        <taxon>Gammaproteobacteria</taxon>
        <taxon>Cellvibrionales</taxon>
        <taxon>Cellvibrionaceae</taxon>
        <taxon>Marinagarivorans</taxon>
    </lineage>
</organism>
<dbReference type="AlphaFoldDB" id="A0AAN2BLP4"/>
<proteinExistence type="predicted"/>
<dbReference type="EMBL" id="AP023086">
    <property type="protein sequence ID" value="BCD99226.1"/>
    <property type="molecule type" value="Genomic_DNA"/>
</dbReference>
<sequence length="1135" mass="127360">MHSPNRNDVFNVFEKYEISVKQRLCKSDVPYLGLIDGLLDDATASFIQKALVQSGGKLINFEKGLRISPCLFVGYLVRTIKANLGSDNAGSAVYGCINLAMGRKKDAPQNNEERKQLWKAFCHACKKLELPLSNRLYGANYMVDAYLGQVGVAEAYIGDVYNRMEKYARENGLPDVDDFGAQLEWYDSFKKSPKNRFGKRTQRALMIDNQGYYLSQFINMITGAKSEDTVHDPSKVNVQSLDSYKICVPPAFIFDGEELSIILPFEEGESLWQVEINGQLEEVDVRGHDKNIALDDFDIREIVLSLPKSQKVNIALWTSDINNQFAIFNCDSSAFVGRFDLSEDGVSLSPGQYRVLSRFAVSNNWLSLEEAYQDGFFVGEFELKAGQTCELKRGPVSFNICAHSEARMTFEGGEVVPYSGKSFYASKNLILMIELPTEWMRSQSEYELELSAGSLGERRTLPVSVGGDGKIISDLCFEQLGWSPGMARVRAVLRKKNERRELVKKSALVWLGLESLDHGFNLDVSATPTNINADYSKNVRKENEKLVPVDRDVQFVELSFDIAAKRSQRFTFALLGTFVYLSDLEEGFRKETLLPLGSTLSSNYTDTRRVRIFSTEEGCLEIGGHTVHESFSRKPWCKPSIAALLDKIESDANTLVLKTPNYTLPILKLVAPHYVDQWSIVVKSRGLDVSFRSPAGIDSFVVDATNLITLSQHKQILSTHSGECIGRKGEIAGLLVNQDSGDHSQLLTLNVDELDDGAWFIRFDSSIKGKWGSITNTRKDHYGLGVVVERGRIVSFSSSLFSDIRDLTQVKKRELFLFVNSELKKCYEHSCWNTLDWIKGIWCYLIRDKDVVNDEKVSQILSHAEFIPSDVDSSSWVPQVHMGAFNLDLYTRQSNYYRQVDVKNSVSLRCLKLMGEAKKTLSLCLKSELIADSVVVAFENRKAVMEDGAEPKALDVGILAIMLPSVFNDTIWGDICSGEFIPAFGDMLGGAHLAYSQYMFVANARRAQGGNEFNRPAHNNMIFRFAGDKKDALPLLVPDSFFESETEKELLESICYFSSVLAQSCRASAWTGEEFTSLLAQLSENLLGDNTKLEGILSYYFGVGGDLFHYYLLLWDVHFLSRVSVNNKEGVCVDV</sequence>
<evidence type="ECO:0000313" key="2">
    <source>
        <dbReference type="Proteomes" id="UP001320119"/>
    </source>
</evidence>
<name>A0AAN2BLP4_9GAMM</name>
<dbReference type="Proteomes" id="UP001320119">
    <property type="component" value="Chromosome"/>
</dbReference>
<keyword evidence="2" id="KW-1185">Reference proteome</keyword>
<gene>
    <name evidence="1" type="ORF">MARGE09_P3427</name>
</gene>
<evidence type="ECO:0000313" key="1">
    <source>
        <dbReference type="EMBL" id="BCD99226.1"/>
    </source>
</evidence>
<accession>A0AAN2BLP4</accession>
<reference evidence="1 2" key="1">
    <citation type="journal article" date="2022" name="IScience">
        <title>An ultrasensitive nanofiber-based assay for enzymatic hydrolysis and deep-sea microbial degradation of cellulose.</title>
        <authorList>
            <person name="Tsudome M."/>
            <person name="Tachioka M."/>
            <person name="Miyazaki M."/>
            <person name="Uchimura K."/>
            <person name="Tsuda M."/>
            <person name="Takaki Y."/>
            <person name="Deguchi S."/>
        </authorList>
    </citation>
    <scope>NUCLEOTIDE SEQUENCE [LARGE SCALE GENOMIC DNA]</scope>
    <source>
        <strain evidence="1 2">GE09</strain>
    </source>
</reference>
<protein>
    <submittedName>
        <fullName evidence="1">Uncharacterized protein</fullName>
    </submittedName>
</protein>
<dbReference type="KEGG" id="marq:MARGE09_P3427"/>